<evidence type="ECO:0000259" key="22">
    <source>
        <dbReference type="PROSITE" id="PS50923"/>
    </source>
</evidence>
<accession>A0A6G0I7R8</accession>
<keyword evidence="14 18" id="KW-1015">Disulfide bond</keyword>
<sequence>MPLFPSLRFNMRFRQESWLAALLCLLSMGGEVWCNCTAQNIEIAGGNYKLTKELLTGSTLIYNCPEGYFPYPALVRICQANGAWKPRPKTYLPQKCKLVECPDPNVLENGNVSPPQEKYFVDNETTYECYSGYRMRGSPKRVCLPNGKWSGSTTICSHDAGDDCADPGIPAGASRAGNMFGIDDKVTYSCNSNLFLVGSSERVCQENGQWTGMEPECYYKHTYDTSVEISQAFGSAIKNTLTKEEPLDGSPEGRKLRISKEGTLNIYIAVDVSASIEDKYISNTTSVIKKLIQKISSFTVSPNYEIVFFSSEIEEVVNILDFWEKKDVRKDILEKLDTFGINDRSSTGTDLNLVFFTFWERMSFIKTRVGANAFKDHRHVIILFTDGAYNMGGSPAPTLARIKDMVYMNQTGEKEVNSREEYLDVYVFAIGAETFDDDLKSFTVGKAEEKHFFKVKGIDKMYDAFDDIIDENDVKGLCGLHKEFQKTDDNEKRRKMHPWGAFISIRNPNNNHKNCLGSLISKEFVLTAAHCFIFENLPEHVTVDFFEKVRNLQVKKIFLHPKYNINAKVNEGVKEFYDYDVALILLKDPIDISVTVRPICIPCTKETNTALKLGADSTCKDQEQTLLKNHLERLSFLTKIDLNKLYEKTVSAKIGDNRDECISYALRAKGITTNNPKDAVTDNFLCTGGQQPFRDHIARKGDSGGAVFKSYESRTIQVALVSWGTEEVVAASPDERYESTPTSRDFHINLFRVIPFLKSILANNTDDYSPMEFLQN</sequence>
<keyword evidence="12" id="KW-0720">Serine protease</keyword>
<dbReference type="Pfam" id="PF00089">
    <property type="entry name" value="Trypsin"/>
    <property type="match status" value="1"/>
</dbReference>
<comment type="caution">
    <text evidence="23">The sequence shown here is derived from an EMBL/GenBank/DDBJ whole genome shotgun (WGS) entry which is preliminary data.</text>
</comment>
<dbReference type="SUPFAM" id="SSF53300">
    <property type="entry name" value="vWA-like"/>
    <property type="match status" value="1"/>
</dbReference>
<comment type="cofactor">
    <cofactor evidence="2">
        <name>Mg(2+)</name>
        <dbReference type="ChEBI" id="CHEBI:18420"/>
    </cofactor>
</comment>
<keyword evidence="11" id="KW-0378">Hydrolase</keyword>
<dbReference type="PANTHER" id="PTHR46393:SF6">
    <property type="entry name" value="COMPLEMENT C2-RELATED"/>
    <property type="match status" value="1"/>
</dbReference>
<evidence type="ECO:0000256" key="14">
    <source>
        <dbReference type="ARBA" id="ARBA00023157"/>
    </source>
</evidence>
<dbReference type="PIRSF" id="PIRSF001154">
    <property type="entry name" value="Compl_C2_B"/>
    <property type="match status" value="1"/>
</dbReference>
<dbReference type="GO" id="GO:0045087">
    <property type="term" value="P:innate immune response"/>
    <property type="evidence" value="ECO:0007669"/>
    <property type="project" value="UniProtKB-KW"/>
</dbReference>
<name>A0A6G0I7R8_LARCR</name>
<keyword evidence="24" id="KW-1185">Reference proteome</keyword>
<keyword evidence="5" id="KW-0964">Secreted</keyword>
<feature type="disulfide bond" evidence="18">
    <location>
        <begin position="129"/>
        <end position="156"/>
    </location>
</feature>
<dbReference type="PRINTS" id="PR00722">
    <property type="entry name" value="CHYMOTRYPSIN"/>
</dbReference>
<evidence type="ECO:0000256" key="2">
    <source>
        <dbReference type="ARBA" id="ARBA00001946"/>
    </source>
</evidence>
<dbReference type="InterPro" id="IPR036465">
    <property type="entry name" value="vWFA_dom_sf"/>
</dbReference>
<dbReference type="GO" id="GO:0004252">
    <property type="term" value="F:serine-type endopeptidase activity"/>
    <property type="evidence" value="ECO:0007669"/>
    <property type="project" value="InterPro"/>
</dbReference>
<evidence type="ECO:0000256" key="18">
    <source>
        <dbReference type="PROSITE-ProRule" id="PRU00302"/>
    </source>
</evidence>
<evidence type="ECO:0000256" key="8">
    <source>
        <dbReference type="ARBA" id="ARBA00022670"/>
    </source>
</evidence>
<dbReference type="Gene3D" id="3.40.50.410">
    <property type="entry name" value="von Willebrand factor, type A domain"/>
    <property type="match status" value="1"/>
</dbReference>
<evidence type="ECO:0000256" key="5">
    <source>
        <dbReference type="ARBA" id="ARBA00022525"/>
    </source>
</evidence>
<dbReference type="AlphaFoldDB" id="A0A6G0I7R8"/>
<keyword evidence="15" id="KW-0325">Glycoprotein</keyword>
<dbReference type="SMART" id="SM00032">
    <property type="entry name" value="CCP"/>
    <property type="match status" value="3"/>
</dbReference>
<dbReference type="SUPFAM" id="SSF57535">
    <property type="entry name" value="Complement control module/SCR domain"/>
    <property type="match status" value="3"/>
</dbReference>
<dbReference type="GO" id="GO:0006956">
    <property type="term" value="P:complement activation"/>
    <property type="evidence" value="ECO:0007669"/>
    <property type="project" value="InterPro"/>
</dbReference>
<feature type="domain" description="Peptidase S1" evidence="21">
    <location>
        <begin position="477"/>
        <end position="762"/>
    </location>
</feature>
<evidence type="ECO:0000256" key="17">
    <source>
        <dbReference type="PIRSR" id="PIRSR001154-1"/>
    </source>
</evidence>
<evidence type="ECO:0000256" key="19">
    <source>
        <dbReference type="SAM" id="SignalP"/>
    </source>
</evidence>
<evidence type="ECO:0000256" key="11">
    <source>
        <dbReference type="ARBA" id="ARBA00022801"/>
    </source>
</evidence>
<keyword evidence="8" id="KW-0645">Protease</keyword>
<dbReference type="InterPro" id="IPR009003">
    <property type="entry name" value="Peptidase_S1_PA"/>
</dbReference>
<keyword evidence="7 18" id="KW-0768">Sushi</keyword>
<keyword evidence="10" id="KW-0677">Repeat</keyword>
<dbReference type="PROSITE" id="PS50240">
    <property type="entry name" value="TRYPSIN_DOM"/>
    <property type="match status" value="1"/>
</dbReference>
<dbReference type="InterPro" id="IPR000436">
    <property type="entry name" value="Sushi_SCR_CCP_dom"/>
</dbReference>
<dbReference type="InterPro" id="IPR002035">
    <property type="entry name" value="VWF_A"/>
</dbReference>
<feature type="domain" description="VWFA" evidence="20">
    <location>
        <begin position="265"/>
        <end position="468"/>
    </location>
</feature>
<dbReference type="PANTHER" id="PTHR46393">
    <property type="entry name" value="SUSHI DOMAIN-CONTAINING PROTEIN"/>
    <property type="match status" value="1"/>
</dbReference>
<dbReference type="InterPro" id="IPR001254">
    <property type="entry name" value="Trypsin_dom"/>
</dbReference>
<dbReference type="SUPFAM" id="SSF50494">
    <property type="entry name" value="Trypsin-like serine proteases"/>
    <property type="match status" value="1"/>
</dbReference>
<dbReference type="InterPro" id="IPR011360">
    <property type="entry name" value="Compl_C2_B"/>
</dbReference>
<dbReference type="InterPro" id="IPR018114">
    <property type="entry name" value="TRYPSIN_HIS"/>
</dbReference>
<dbReference type="PROSITE" id="PS50923">
    <property type="entry name" value="SUSHI"/>
    <property type="match status" value="3"/>
</dbReference>
<dbReference type="GO" id="GO:0009986">
    <property type="term" value="C:cell surface"/>
    <property type="evidence" value="ECO:0007669"/>
    <property type="project" value="UniProtKB-SubCell"/>
</dbReference>
<dbReference type="Proteomes" id="UP000424527">
    <property type="component" value="Unassembled WGS sequence"/>
</dbReference>
<protein>
    <recommendedName>
        <fullName evidence="16">C3/C5 convertase</fullName>
    </recommendedName>
</protein>
<comment type="subcellular location">
    <subcellularLocation>
        <location evidence="3">Cell surface</location>
    </subcellularLocation>
    <subcellularLocation>
        <location evidence="4">Secreted</location>
    </subcellularLocation>
</comment>
<feature type="chain" id="PRO_5026173484" description="C3/C5 convertase" evidence="19">
    <location>
        <begin position="35"/>
        <end position="776"/>
    </location>
</feature>
<dbReference type="InterPro" id="IPR043504">
    <property type="entry name" value="Peptidase_S1_PA_chymotrypsin"/>
</dbReference>
<evidence type="ECO:0000256" key="13">
    <source>
        <dbReference type="ARBA" id="ARBA00022859"/>
    </source>
</evidence>
<comment type="cofactor">
    <cofactor evidence="1">
        <name>Mn(2+)</name>
        <dbReference type="ChEBI" id="CHEBI:29035"/>
    </cofactor>
</comment>
<evidence type="ECO:0000256" key="3">
    <source>
        <dbReference type="ARBA" id="ARBA00004241"/>
    </source>
</evidence>
<dbReference type="CDD" id="cd00033">
    <property type="entry name" value="CCP"/>
    <property type="match status" value="3"/>
</dbReference>
<feature type="domain" description="Sushi" evidence="22">
    <location>
        <begin position="162"/>
        <end position="219"/>
    </location>
</feature>
<proteinExistence type="predicted"/>
<evidence type="ECO:0000256" key="7">
    <source>
        <dbReference type="ARBA" id="ARBA00022659"/>
    </source>
</evidence>
<dbReference type="InterPro" id="IPR001314">
    <property type="entry name" value="Peptidase_S1A"/>
</dbReference>
<evidence type="ECO:0000256" key="9">
    <source>
        <dbReference type="ARBA" id="ARBA00022729"/>
    </source>
</evidence>
<evidence type="ECO:0000256" key="15">
    <source>
        <dbReference type="ARBA" id="ARBA00023180"/>
    </source>
</evidence>
<comment type="caution">
    <text evidence="18">Lacks conserved residue(s) required for the propagation of feature annotation.</text>
</comment>
<organism evidence="23 24">
    <name type="scientific">Larimichthys crocea</name>
    <name type="common">Large yellow croaker</name>
    <name type="synonym">Pseudosciaena crocea</name>
    <dbReference type="NCBI Taxonomy" id="215358"/>
    <lineage>
        <taxon>Eukaryota</taxon>
        <taxon>Metazoa</taxon>
        <taxon>Chordata</taxon>
        <taxon>Craniata</taxon>
        <taxon>Vertebrata</taxon>
        <taxon>Euteleostomi</taxon>
        <taxon>Actinopterygii</taxon>
        <taxon>Neopterygii</taxon>
        <taxon>Teleostei</taxon>
        <taxon>Neoteleostei</taxon>
        <taxon>Acanthomorphata</taxon>
        <taxon>Eupercaria</taxon>
        <taxon>Sciaenidae</taxon>
        <taxon>Larimichthys</taxon>
    </lineage>
</organism>
<evidence type="ECO:0000256" key="4">
    <source>
        <dbReference type="ARBA" id="ARBA00004613"/>
    </source>
</evidence>
<gene>
    <name evidence="23" type="ORF">D5F01_LYC13570</name>
</gene>
<dbReference type="EMBL" id="REGW02000013">
    <property type="protein sequence ID" value="KAE8287525.1"/>
    <property type="molecule type" value="Genomic_DNA"/>
</dbReference>
<evidence type="ECO:0000259" key="21">
    <source>
        <dbReference type="PROSITE" id="PS50240"/>
    </source>
</evidence>
<dbReference type="GO" id="GO:0009617">
    <property type="term" value="P:response to bacterium"/>
    <property type="evidence" value="ECO:0007669"/>
    <property type="project" value="TreeGrafter"/>
</dbReference>
<evidence type="ECO:0000256" key="10">
    <source>
        <dbReference type="ARBA" id="ARBA00022737"/>
    </source>
</evidence>
<evidence type="ECO:0000313" key="23">
    <source>
        <dbReference type="EMBL" id="KAE8287525.1"/>
    </source>
</evidence>
<evidence type="ECO:0000256" key="16">
    <source>
        <dbReference type="ARBA" id="ARBA00029636"/>
    </source>
</evidence>
<keyword evidence="9 19" id="KW-0732">Signal</keyword>
<evidence type="ECO:0000256" key="12">
    <source>
        <dbReference type="ARBA" id="ARBA00022825"/>
    </source>
</evidence>
<dbReference type="Pfam" id="PF00092">
    <property type="entry name" value="VWA"/>
    <property type="match status" value="1"/>
</dbReference>
<dbReference type="InterPro" id="IPR035976">
    <property type="entry name" value="Sushi/SCR/CCP_sf"/>
</dbReference>
<evidence type="ECO:0000256" key="1">
    <source>
        <dbReference type="ARBA" id="ARBA00001936"/>
    </source>
</evidence>
<dbReference type="GO" id="GO:0070062">
    <property type="term" value="C:extracellular exosome"/>
    <property type="evidence" value="ECO:0007669"/>
    <property type="project" value="TreeGrafter"/>
</dbReference>
<feature type="domain" description="Sushi" evidence="22">
    <location>
        <begin position="32"/>
        <end position="98"/>
    </location>
</feature>
<keyword evidence="6" id="KW-0399">Innate immunity</keyword>
<feature type="signal peptide" evidence="19">
    <location>
        <begin position="1"/>
        <end position="34"/>
    </location>
</feature>
<dbReference type="PROSITE" id="PS50234">
    <property type="entry name" value="VWFA"/>
    <property type="match status" value="1"/>
</dbReference>
<dbReference type="CDD" id="cd00190">
    <property type="entry name" value="Tryp_SPc"/>
    <property type="match status" value="1"/>
</dbReference>
<feature type="disulfide bond" evidence="18">
    <location>
        <begin position="190"/>
        <end position="217"/>
    </location>
</feature>
<keyword evidence="13" id="KW-0391">Immunity</keyword>
<dbReference type="Pfam" id="PF00084">
    <property type="entry name" value="Sushi"/>
    <property type="match status" value="3"/>
</dbReference>
<dbReference type="SMART" id="SM00020">
    <property type="entry name" value="Tryp_SPc"/>
    <property type="match status" value="1"/>
</dbReference>
<evidence type="ECO:0000256" key="6">
    <source>
        <dbReference type="ARBA" id="ARBA00022588"/>
    </source>
</evidence>
<feature type="active site" description="Charge relay system" evidence="17">
    <location>
        <position position="703"/>
    </location>
</feature>
<dbReference type="GO" id="GO:0006508">
    <property type="term" value="P:proteolysis"/>
    <property type="evidence" value="ECO:0007669"/>
    <property type="project" value="UniProtKB-KW"/>
</dbReference>
<evidence type="ECO:0000313" key="24">
    <source>
        <dbReference type="Proteomes" id="UP000424527"/>
    </source>
</evidence>
<dbReference type="PROSITE" id="PS00134">
    <property type="entry name" value="TRYPSIN_HIS"/>
    <property type="match status" value="1"/>
</dbReference>
<feature type="active site" description="Charge relay system" evidence="17">
    <location>
        <position position="580"/>
    </location>
</feature>
<feature type="active site" description="Charge relay system" evidence="17">
    <location>
        <position position="530"/>
    </location>
</feature>
<evidence type="ECO:0000259" key="20">
    <source>
        <dbReference type="PROSITE" id="PS50234"/>
    </source>
</evidence>
<reference evidence="23 24" key="1">
    <citation type="submission" date="2019-07" db="EMBL/GenBank/DDBJ databases">
        <title>Chromosome genome assembly for large yellow croaker.</title>
        <authorList>
            <person name="Xiao S."/>
        </authorList>
    </citation>
    <scope>NUCLEOTIDE SEQUENCE [LARGE SCALE GENOMIC DNA]</scope>
    <source>
        <strain evidence="23">JMULYC20181020</strain>
        <tissue evidence="23">Muscle</tissue>
    </source>
</reference>
<dbReference type="Gene3D" id="2.40.10.10">
    <property type="entry name" value="Trypsin-like serine proteases"/>
    <property type="match status" value="2"/>
</dbReference>
<feature type="domain" description="Sushi" evidence="22">
    <location>
        <begin position="99"/>
        <end position="158"/>
    </location>
</feature>
<dbReference type="SMART" id="SM00327">
    <property type="entry name" value="VWA"/>
    <property type="match status" value="1"/>
</dbReference>
<dbReference type="Gene3D" id="2.10.70.10">
    <property type="entry name" value="Complement Module, domain 1"/>
    <property type="match status" value="3"/>
</dbReference>